<keyword evidence="2" id="KW-0813">Transport</keyword>
<evidence type="ECO:0000256" key="1">
    <source>
        <dbReference type="ARBA" id="ARBA00004651"/>
    </source>
</evidence>
<feature type="transmembrane region" description="Helical" evidence="10">
    <location>
        <begin position="158"/>
        <end position="178"/>
    </location>
</feature>
<dbReference type="HOGENOM" id="CLU_060742_1_0_6"/>
<feature type="region of interest" description="Disordered" evidence="9">
    <location>
        <begin position="1"/>
        <end position="24"/>
    </location>
</feature>
<dbReference type="GO" id="GO:0009401">
    <property type="term" value="P:phosphoenolpyruvate-dependent sugar phosphotransferase system"/>
    <property type="evidence" value="ECO:0007669"/>
    <property type="project" value="UniProtKB-KW"/>
</dbReference>
<protein>
    <submittedName>
        <fullName evidence="11">N-acetylglucosamine transport enzyme IID component 1</fullName>
    </submittedName>
</protein>
<dbReference type="InterPro" id="IPR050303">
    <property type="entry name" value="GatZ_KbaZ_carbometab"/>
</dbReference>
<reference evidence="11 12" key="1">
    <citation type="journal article" date="2007" name="J. Bacteriol.">
        <title>The genome sequence of avian pathogenic Escherichia coli strain O1:K1:H7 shares strong similarities with human extraintestinal pathogenic E. coli genomes.</title>
        <authorList>
            <person name="Johnson T.J."/>
            <person name="Kariyawasam S."/>
            <person name="Wannemuehler Y."/>
            <person name="Mangiamele P."/>
            <person name="Johnson S.J."/>
            <person name="Doetkott C."/>
            <person name="Skyberg J.A."/>
            <person name="Lynne A.M."/>
            <person name="Johnson J.R."/>
            <person name="Nolan L.K."/>
        </authorList>
    </citation>
    <scope>NUCLEOTIDE SEQUENCE [LARGE SCALE GENOMIC DNA]</scope>
    <source>
        <strain evidence="11">APEC O1</strain>
    </source>
</reference>
<evidence type="ECO:0000256" key="2">
    <source>
        <dbReference type="ARBA" id="ARBA00022448"/>
    </source>
</evidence>
<dbReference type="PANTHER" id="PTHR32502">
    <property type="entry name" value="N-ACETYLGALACTOSAMINE PERMEASE II COMPONENT-RELATED"/>
    <property type="match status" value="1"/>
</dbReference>
<feature type="transmembrane region" description="Helical" evidence="10">
    <location>
        <begin position="242"/>
        <end position="263"/>
    </location>
</feature>
<evidence type="ECO:0000256" key="3">
    <source>
        <dbReference type="ARBA" id="ARBA00022475"/>
    </source>
</evidence>
<accession>A0A0H2Z3G6</accession>
<evidence type="ECO:0000256" key="8">
    <source>
        <dbReference type="ARBA" id="ARBA00023136"/>
    </source>
</evidence>
<dbReference type="Proteomes" id="UP000008216">
    <property type="component" value="Chromosome"/>
</dbReference>
<comment type="subcellular location">
    <subcellularLocation>
        <location evidence="1">Cell membrane</location>
        <topology evidence="1">Multi-pass membrane protein</topology>
    </subcellularLocation>
</comment>
<evidence type="ECO:0000256" key="4">
    <source>
        <dbReference type="ARBA" id="ARBA00022597"/>
    </source>
</evidence>
<feature type="transmembrane region" description="Helical" evidence="10">
    <location>
        <begin position="199"/>
        <end position="222"/>
    </location>
</feature>
<dbReference type="Pfam" id="PF03613">
    <property type="entry name" value="EIID-AGA"/>
    <property type="match status" value="1"/>
</dbReference>
<dbReference type="InterPro" id="IPR004704">
    <property type="entry name" value="PTS_IID_man"/>
</dbReference>
<evidence type="ECO:0000256" key="10">
    <source>
        <dbReference type="SAM" id="Phobius"/>
    </source>
</evidence>
<feature type="transmembrane region" description="Helical" evidence="10">
    <location>
        <begin position="123"/>
        <end position="146"/>
    </location>
</feature>
<dbReference type="AlphaFoldDB" id="A0A0H2Z3G6"/>
<organism evidence="11 12">
    <name type="scientific">Escherichia coli O1:K1 / APEC</name>
    <dbReference type="NCBI Taxonomy" id="405955"/>
    <lineage>
        <taxon>Bacteria</taxon>
        <taxon>Pseudomonadati</taxon>
        <taxon>Pseudomonadota</taxon>
        <taxon>Gammaproteobacteria</taxon>
        <taxon>Enterobacterales</taxon>
        <taxon>Enterobacteriaceae</taxon>
        <taxon>Escherichia</taxon>
    </lineage>
</organism>
<dbReference type="GO" id="GO:0005886">
    <property type="term" value="C:plasma membrane"/>
    <property type="evidence" value="ECO:0007669"/>
    <property type="project" value="UniProtKB-SubCell"/>
</dbReference>
<sequence>MSFSMRNPGSKRNRSPLPVKMKKRTTAMGSEISKKDITRLGFRSSLLQASFNYERMQAGGFTWAMLPILKKIYKDDKPGLSAAMKDNLEFINTHPNLVGFLMGLLISMEEKGENRDTIKGLKVALFGPIAGIGDAIFWFTLLPIMAGICSSFASQGNLLGPILFFAVYLLIFFLRVGWTHVGYSVGVKAIDKVRENSQMIARSATILGITVIGGLIASYVHINVVTSFAIDSTHSVALQQDFFDKVFPNILPMAYTLLMYYFLRVKKAHPVLLIGVTFVLSIVCSAFGIL</sequence>
<dbReference type="NCBIfam" id="NF007359">
    <property type="entry name" value="PRK09855.1"/>
    <property type="match status" value="1"/>
</dbReference>
<keyword evidence="8 10" id="KW-0472">Membrane</keyword>
<keyword evidence="6 10" id="KW-0812">Transmembrane</keyword>
<evidence type="ECO:0000256" key="9">
    <source>
        <dbReference type="SAM" id="MobiDB-lite"/>
    </source>
</evidence>
<evidence type="ECO:0000256" key="6">
    <source>
        <dbReference type="ARBA" id="ARBA00022692"/>
    </source>
</evidence>
<dbReference type="EMBL" id="CP000468">
    <property type="protein sequence ID" value="ABJ02639.1"/>
    <property type="molecule type" value="Genomic_DNA"/>
</dbReference>
<dbReference type="KEGG" id="ecv:APECO1_3287"/>
<evidence type="ECO:0000313" key="11">
    <source>
        <dbReference type="EMBL" id="ABJ02639.1"/>
    </source>
</evidence>
<name>A0A0H2Z3G6_ECOK1</name>
<feature type="compositionally biased region" description="Basic residues" evidence="9">
    <location>
        <begin position="9"/>
        <end position="24"/>
    </location>
</feature>
<keyword evidence="3" id="KW-1003">Cell membrane</keyword>
<proteinExistence type="predicted"/>
<keyword evidence="12" id="KW-1185">Reference proteome</keyword>
<dbReference type="NCBIfam" id="TIGR00828">
    <property type="entry name" value="EIID-AGA"/>
    <property type="match status" value="1"/>
</dbReference>
<feature type="transmembrane region" description="Helical" evidence="10">
    <location>
        <begin position="270"/>
        <end position="289"/>
    </location>
</feature>
<dbReference type="PANTHER" id="PTHR32502:SF5">
    <property type="entry name" value="N-ACETYLGALACTOSAMINE PERMEASE IID COMPONENT-RELATED"/>
    <property type="match status" value="1"/>
</dbReference>
<dbReference type="PROSITE" id="PS51108">
    <property type="entry name" value="PTS_EIID"/>
    <property type="match status" value="1"/>
</dbReference>
<evidence type="ECO:0000256" key="7">
    <source>
        <dbReference type="ARBA" id="ARBA00022989"/>
    </source>
</evidence>
<evidence type="ECO:0000256" key="5">
    <source>
        <dbReference type="ARBA" id="ARBA00022683"/>
    </source>
</evidence>
<keyword evidence="4" id="KW-0762">Sugar transport</keyword>
<gene>
    <name evidence="11" type="primary">agaD</name>
    <name evidence="11" type="ORF">APECO1_3287</name>
</gene>
<evidence type="ECO:0000313" key="12">
    <source>
        <dbReference type="Proteomes" id="UP000008216"/>
    </source>
</evidence>
<keyword evidence="5" id="KW-0598">Phosphotransferase system</keyword>
<keyword evidence="7 10" id="KW-1133">Transmembrane helix</keyword>